<dbReference type="Proteomes" id="UP000199467">
    <property type="component" value="Unassembled WGS sequence"/>
</dbReference>
<organism evidence="1 2">
    <name type="scientific">Ectopseudomonas chengduensis</name>
    <dbReference type="NCBI Taxonomy" id="489632"/>
    <lineage>
        <taxon>Bacteria</taxon>
        <taxon>Pseudomonadati</taxon>
        <taxon>Pseudomonadota</taxon>
        <taxon>Gammaproteobacteria</taxon>
        <taxon>Pseudomonadales</taxon>
        <taxon>Pseudomonadaceae</taxon>
        <taxon>Ectopseudomonas</taxon>
    </lineage>
</organism>
<proteinExistence type="predicted"/>
<keyword evidence="2" id="KW-1185">Reference proteome</keyword>
<dbReference type="AlphaFoldDB" id="A0A1G6VQ30"/>
<dbReference type="EMBL" id="FMZQ01000020">
    <property type="protein sequence ID" value="SDD55644.1"/>
    <property type="molecule type" value="Genomic_DNA"/>
</dbReference>
<protein>
    <submittedName>
        <fullName evidence="1">Uncharacterized protein</fullName>
    </submittedName>
</protein>
<sequence length="37" mass="4098">MSSWVLTLFVALNILMFLIAAATYVCRAAHETSRPAE</sequence>
<name>A0A1G6VQ30_9GAMM</name>
<evidence type="ECO:0000313" key="2">
    <source>
        <dbReference type="Proteomes" id="UP000199467"/>
    </source>
</evidence>
<accession>A0A1G6VQ30</accession>
<gene>
    <name evidence="1" type="ORF">SAMN05216576_12027</name>
</gene>
<evidence type="ECO:0000313" key="1">
    <source>
        <dbReference type="EMBL" id="SDD55644.1"/>
    </source>
</evidence>
<reference evidence="2" key="1">
    <citation type="submission" date="2016-10" db="EMBL/GenBank/DDBJ databases">
        <authorList>
            <person name="Varghese N."/>
            <person name="Submissions S."/>
        </authorList>
    </citation>
    <scope>NUCLEOTIDE SEQUENCE [LARGE SCALE GENOMIC DNA]</scope>
    <source>
        <strain evidence="2">DSM 26382</strain>
    </source>
</reference>